<keyword evidence="2" id="KW-1185">Reference proteome</keyword>
<dbReference type="EMBL" id="CP014782">
    <property type="protein sequence ID" value="AQS36613.1"/>
    <property type="molecule type" value="Genomic_DNA"/>
</dbReference>
<proteinExistence type="predicted"/>
<dbReference type="RefSeq" id="WP_077751904.1">
    <property type="nucleotide sequence ID" value="NZ_CP014782.1"/>
</dbReference>
<name>A0A1S6HM73_9GAMM</name>
<gene>
    <name evidence="1" type="ORF">Sps_01447</name>
</gene>
<accession>A0A1S6HM73</accession>
<organism evidence="1 2">
    <name type="scientific">Shewanella psychrophila</name>
    <dbReference type="NCBI Taxonomy" id="225848"/>
    <lineage>
        <taxon>Bacteria</taxon>
        <taxon>Pseudomonadati</taxon>
        <taxon>Pseudomonadota</taxon>
        <taxon>Gammaproteobacteria</taxon>
        <taxon>Alteromonadales</taxon>
        <taxon>Shewanellaceae</taxon>
        <taxon>Shewanella</taxon>
    </lineage>
</organism>
<sequence length="61" mass="7050">MVNTSELASIDDDTSFQLDNRTVKDKLQYIYDYAAKIPNFPKTTYAAEIETTEVSSEFYAW</sequence>
<dbReference type="KEGG" id="spsw:Sps_01447"/>
<evidence type="ECO:0000313" key="2">
    <source>
        <dbReference type="Proteomes" id="UP000189545"/>
    </source>
</evidence>
<protein>
    <submittedName>
        <fullName evidence="1">Uncharacterized protein</fullName>
    </submittedName>
</protein>
<evidence type="ECO:0000313" key="1">
    <source>
        <dbReference type="EMBL" id="AQS36613.1"/>
    </source>
</evidence>
<dbReference type="Proteomes" id="UP000189545">
    <property type="component" value="Chromosome"/>
</dbReference>
<dbReference type="AlphaFoldDB" id="A0A1S6HM73"/>
<reference evidence="1 2" key="1">
    <citation type="submission" date="2016-03" db="EMBL/GenBank/DDBJ databases">
        <title>Complete genome sequence of Shewanella psychrophila WP2, a deep sea bacterium isolated from west Pacific sediment.</title>
        <authorList>
            <person name="Xu G."/>
            <person name="Jian H."/>
        </authorList>
    </citation>
    <scope>NUCLEOTIDE SEQUENCE [LARGE SCALE GENOMIC DNA]</scope>
    <source>
        <strain evidence="1 2">WP2</strain>
    </source>
</reference>
<dbReference type="STRING" id="225848.Sps_01447"/>